<protein>
    <submittedName>
        <fullName evidence="3">YccT</fullName>
    </submittedName>
</protein>
<sequence length="223" mass="24725">MLHPFILTGVEMKLSMAVTGFIALLVSASCSAITLKLDPQITLLVLDGRKISGSLLKGADSLELDRGQHQFLFRVEQPPGDSKTPSQYYQSVPMIVTFTAEARSIAIRLPPLSNSRERHNFDRSLAFRLVDEKGKEVFSVRDRLPVTAGADVEKAMVSYNRMGLAASVPQFANLTTPSPSAQLTADLAWSVETTTPSIQHWFQRFDEATRQQFINLVKMLRAS</sequence>
<dbReference type="InterPro" id="IPR018635">
    <property type="entry name" value="UPF0319"/>
</dbReference>
<evidence type="ECO:0000313" key="4">
    <source>
        <dbReference type="Proteomes" id="UP000001702"/>
    </source>
</evidence>
<dbReference type="Proteomes" id="UP000001702">
    <property type="component" value="Chromosome"/>
</dbReference>
<dbReference type="eggNOG" id="COG3110">
    <property type="taxonomic scope" value="Bacteria"/>
</dbReference>
<proteinExistence type="inferred from homology"/>
<evidence type="ECO:0000313" key="3">
    <source>
        <dbReference type="EMBL" id="ADD76567.1"/>
    </source>
</evidence>
<dbReference type="STRING" id="706191.PANA_1400"/>
<evidence type="ECO:0000256" key="2">
    <source>
        <dbReference type="ARBA" id="ARBA00022729"/>
    </source>
</evidence>
<name>D4GNL6_PANAM</name>
<dbReference type="HOGENOM" id="CLU_073782_2_0_6"/>
<comment type="similarity">
    <text evidence="1">Belongs to the UPF0319 family.</text>
</comment>
<dbReference type="Pfam" id="PF09829">
    <property type="entry name" value="DUF2057"/>
    <property type="match status" value="1"/>
</dbReference>
<organism evidence="3 4">
    <name type="scientific">Pantoea ananatis (strain LMG 20103)</name>
    <dbReference type="NCBI Taxonomy" id="706191"/>
    <lineage>
        <taxon>Bacteria</taxon>
        <taxon>Pseudomonadati</taxon>
        <taxon>Pseudomonadota</taxon>
        <taxon>Gammaproteobacteria</taxon>
        <taxon>Enterobacterales</taxon>
        <taxon>Erwiniaceae</taxon>
        <taxon>Pantoea</taxon>
    </lineage>
</organism>
<evidence type="ECO:0000256" key="1">
    <source>
        <dbReference type="ARBA" id="ARBA00008490"/>
    </source>
</evidence>
<dbReference type="KEGG" id="pam:PANA_1400"/>
<dbReference type="PANTHER" id="PTHR38108:SF1">
    <property type="entry name" value="UPF0319 PROTEIN YCCT"/>
    <property type="match status" value="1"/>
</dbReference>
<dbReference type="PANTHER" id="PTHR38108">
    <property type="entry name" value="UPF0319 PROTEIN YCCT"/>
    <property type="match status" value="1"/>
</dbReference>
<reference evidence="3 4" key="1">
    <citation type="journal article" date="2010" name="J. Bacteriol.">
        <title>Genome sequence of Pantoea ananatis LMG20103, the causative agent of Eucalyptus blight and dieback.</title>
        <authorList>
            <person name="De Maayer P."/>
            <person name="Chan W.Y."/>
            <person name="Venter S.N."/>
            <person name="Toth I.K."/>
            <person name="Birch P.R."/>
            <person name="Joubert F."/>
            <person name="Coutinho T.A."/>
        </authorList>
    </citation>
    <scope>NUCLEOTIDE SEQUENCE [LARGE SCALE GENOMIC DNA]</scope>
    <source>
        <strain evidence="3 4">LMG 20103</strain>
    </source>
</reference>
<accession>D4GNL6</accession>
<dbReference type="AlphaFoldDB" id="D4GNL6"/>
<dbReference type="EMBL" id="CP001875">
    <property type="protein sequence ID" value="ADD76567.1"/>
    <property type="molecule type" value="Genomic_DNA"/>
</dbReference>
<keyword evidence="4" id="KW-1185">Reference proteome</keyword>
<gene>
    <name evidence="3" type="primary">yccT</name>
    <name evidence="3" type="ordered locus">PANA_1400</name>
</gene>
<keyword evidence="2" id="KW-0732">Signal</keyword>